<evidence type="ECO:0000313" key="1">
    <source>
        <dbReference type="EMBL" id="MBB4650782.1"/>
    </source>
</evidence>
<organism evidence="1 2">
    <name type="scientific">Aminobacter niigataensis</name>
    <dbReference type="NCBI Taxonomy" id="83265"/>
    <lineage>
        <taxon>Bacteria</taxon>
        <taxon>Pseudomonadati</taxon>
        <taxon>Pseudomonadota</taxon>
        <taxon>Alphaproteobacteria</taxon>
        <taxon>Hyphomicrobiales</taxon>
        <taxon>Phyllobacteriaceae</taxon>
        <taxon>Aminobacter</taxon>
    </lineage>
</organism>
<dbReference type="Proteomes" id="UP000539538">
    <property type="component" value="Unassembled WGS sequence"/>
</dbReference>
<keyword evidence="2" id="KW-1185">Reference proteome</keyword>
<protein>
    <submittedName>
        <fullName evidence="1">Uncharacterized protein</fullName>
    </submittedName>
</protein>
<dbReference type="EMBL" id="JACHOT010000002">
    <property type="protein sequence ID" value="MBB4650782.1"/>
    <property type="molecule type" value="Genomic_DNA"/>
</dbReference>
<name>A0ABR6L1V0_9HYPH</name>
<dbReference type="RefSeq" id="WP_246389559.1">
    <property type="nucleotide sequence ID" value="NZ_BAAAVZ010000002.1"/>
</dbReference>
<evidence type="ECO:0000313" key="2">
    <source>
        <dbReference type="Proteomes" id="UP000539538"/>
    </source>
</evidence>
<reference evidence="1 2" key="1">
    <citation type="submission" date="2020-08" db="EMBL/GenBank/DDBJ databases">
        <title>Genomic Encyclopedia of Type Strains, Phase IV (KMG-IV): sequencing the most valuable type-strain genomes for metagenomic binning, comparative biology and taxonomic classification.</title>
        <authorList>
            <person name="Goeker M."/>
        </authorList>
    </citation>
    <scope>NUCLEOTIDE SEQUENCE [LARGE SCALE GENOMIC DNA]</scope>
    <source>
        <strain evidence="1 2">DSM 7050</strain>
    </source>
</reference>
<comment type="caution">
    <text evidence="1">The sequence shown here is derived from an EMBL/GenBank/DDBJ whole genome shotgun (WGS) entry which is preliminary data.</text>
</comment>
<proteinExistence type="predicted"/>
<sequence>MAVTNILVGTELYDPAEAVSAALKWWEAFIERIESGAADARQAAQSGKRMKRR</sequence>
<gene>
    <name evidence="1" type="ORF">GGQ99_002537</name>
</gene>
<accession>A0ABR6L1V0</accession>